<evidence type="ECO:0000313" key="1">
    <source>
        <dbReference type="EMBL" id="RAK60937.1"/>
    </source>
</evidence>
<dbReference type="EMBL" id="QFYP01000001">
    <property type="protein sequence ID" value="RAK60937.1"/>
    <property type="molecule type" value="Genomic_DNA"/>
</dbReference>
<dbReference type="RefSeq" id="WP_111458229.1">
    <property type="nucleotide sequence ID" value="NZ_QFYP01000001.1"/>
</dbReference>
<name>A0A328B294_9CAUL</name>
<dbReference type="OrthoDB" id="7211164at2"/>
<accession>A0A328B294</accession>
<reference evidence="2" key="1">
    <citation type="submission" date="2018-05" db="EMBL/GenBank/DDBJ databases">
        <authorList>
            <person name="Li X."/>
        </authorList>
    </citation>
    <scope>NUCLEOTIDE SEQUENCE [LARGE SCALE GENOMIC DNA]</scope>
    <source>
        <strain evidence="2">HKS-05</strain>
    </source>
</reference>
<protein>
    <submittedName>
        <fullName evidence="1">Uncharacterized protein</fullName>
    </submittedName>
</protein>
<sequence>MNHAPQADELANNTVVDFDEALLDACPTQMRADLMAEANLLAQAFAPEGRAEQLEAMAQALSSGDRDAKIGRMHARRLAAALRRLARNSEA</sequence>
<evidence type="ECO:0000313" key="2">
    <source>
        <dbReference type="Proteomes" id="UP000249842"/>
    </source>
</evidence>
<keyword evidence="2" id="KW-1185">Reference proteome</keyword>
<proteinExistence type="predicted"/>
<comment type="caution">
    <text evidence="1">The sequence shown here is derived from an EMBL/GenBank/DDBJ whole genome shotgun (WGS) entry which is preliminary data.</text>
</comment>
<dbReference type="AlphaFoldDB" id="A0A328B294"/>
<gene>
    <name evidence="1" type="ORF">DJ021_14525</name>
</gene>
<organism evidence="1 2">
    <name type="scientific">Phenylobacterium hankyongense</name>
    <dbReference type="NCBI Taxonomy" id="1813876"/>
    <lineage>
        <taxon>Bacteria</taxon>
        <taxon>Pseudomonadati</taxon>
        <taxon>Pseudomonadota</taxon>
        <taxon>Alphaproteobacteria</taxon>
        <taxon>Caulobacterales</taxon>
        <taxon>Caulobacteraceae</taxon>
        <taxon>Phenylobacterium</taxon>
    </lineage>
</organism>
<dbReference type="Proteomes" id="UP000249842">
    <property type="component" value="Unassembled WGS sequence"/>
</dbReference>